<protein>
    <submittedName>
        <fullName evidence="2">Uncharacterized protein</fullName>
    </submittedName>
</protein>
<evidence type="ECO:0000313" key="3">
    <source>
        <dbReference type="Proteomes" id="UP001153269"/>
    </source>
</evidence>
<reference evidence="2" key="1">
    <citation type="submission" date="2020-03" db="EMBL/GenBank/DDBJ databases">
        <authorList>
            <person name="Weist P."/>
        </authorList>
    </citation>
    <scope>NUCLEOTIDE SEQUENCE</scope>
</reference>
<dbReference type="Proteomes" id="UP001153269">
    <property type="component" value="Unassembled WGS sequence"/>
</dbReference>
<accession>A0A9N7VJN7</accession>
<feature type="compositionally biased region" description="Basic and acidic residues" evidence="1">
    <location>
        <begin position="1"/>
        <end position="23"/>
    </location>
</feature>
<evidence type="ECO:0000256" key="1">
    <source>
        <dbReference type="SAM" id="MobiDB-lite"/>
    </source>
</evidence>
<gene>
    <name evidence="2" type="ORF">PLEPLA_LOCUS37183</name>
</gene>
<comment type="caution">
    <text evidence="2">The sequence shown here is derived from an EMBL/GenBank/DDBJ whole genome shotgun (WGS) entry which is preliminary data.</text>
</comment>
<dbReference type="EMBL" id="CADEAL010004017">
    <property type="protein sequence ID" value="CAB1449500.1"/>
    <property type="molecule type" value="Genomic_DNA"/>
</dbReference>
<evidence type="ECO:0000313" key="2">
    <source>
        <dbReference type="EMBL" id="CAB1449500.1"/>
    </source>
</evidence>
<organism evidence="2 3">
    <name type="scientific">Pleuronectes platessa</name>
    <name type="common">European plaice</name>
    <dbReference type="NCBI Taxonomy" id="8262"/>
    <lineage>
        <taxon>Eukaryota</taxon>
        <taxon>Metazoa</taxon>
        <taxon>Chordata</taxon>
        <taxon>Craniata</taxon>
        <taxon>Vertebrata</taxon>
        <taxon>Euteleostomi</taxon>
        <taxon>Actinopterygii</taxon>
        <taxon>Neopterygii</taxon>
        <taxon>Teleostei</taxon>
        <taxon>Neoteleostei</taxon>
        <taxon>Acanthomorphata</taxon>
        <taxon>Carangaria</taxon>
        <taxon>Pleuronectiformes</taxon>
        <taxon>Pleuronectoidei</taxon>
        <taxon>Pleuronectidae</taxon>
        <taxon>Pleuronectes</taxon>
    </lineage>
</organism>
<proteinExistence type="predicted"/>
<name>A0A9N7VJN7_PLEPL</name>
<sequence>MNDVDKARKPLERKQLGGERELRGMLTGGGRHLSHSRRPAVPRRCQQQLAKRAPCQPRVAALPMNGAFVKGGSEDT</sequence>
<dbReference type="AlphaFoldDB" id="A0A9N7VJN7"/>
<feature type="compositionally biased region" description="Basic residues" evidence="1">
    <location>
        <begin position="32"/>
        <end position="41"/>
    </location>
</feature>
<feature type="region of interest" description="Disordered" evidence="1">
    <location>
        <begin position="1"/>
        <end position="53"/>
    </location>
</feature>
<keyword evidence="3" id="KW-1185">Reference proteome</keyword>